<dbReference type="GeneID" id="106820522"/>
<accession>A0ABM1F7U7</accession>
<keyword evidence="1" id="KW-1185">Reference proteome</keyword>
<dbReference type="Proteomes" id="UP000695022">
    <property type="component" value="Unplaced"/>
</dbReference>
<organism evidence="1 2">
    <name type="scientific">Priapulus caudatus</name>
    <name type="common">Priapulid worm</name>
    <dbReference type="NCBI Taxonomy" id="37621"/>
    <lineage>
        <taxon>Eukaryota</taxon>
        <taxon>Metazoa</taxon>
        <taxon>Ecdysozoa</taxon>
        <taxon>Scalidophora</taxon>
        <taxon>Priapulida</taxon>
        <taxon>Priapulimorpha</taxon>
        <taxon>Priapulimorphida</taxon>
        <taxon>Priapulidae</taxon>
        <taxon>Priapulus</taxon>
    </lineage>
</organism>
<dbReference type="InterPro" id="IPR029062">
    <property type="entry name" value="Class_I_gatase-like"/>
</dbReference>
<feature type="non-terminal residue" evidence="2">
    <location>
        <position position="1"/>
    </location>
</feature>
<evidence type="ECO:0000313" key="2">
    <source>
        <dbReference type="RefSeq" id="XP_014680518.1"/>
    </source>
</evidence>
<name>A0ABM1F7U7_PRICU</name>
<dbReference type="RefSeq" id="XP_014680518.1">
    <property type="nucleotide sequence ID" value="XM_014825032.1"/>
</dbReference>
<dbReference type="Pfam" id="PF13507">
    <property type="entry name" value="GATase_5"/>
    <property type="match status" value="1"/>
</dbReference>
<reference evidence="2" key="1">
    <citation type="submission" date="2025-08" db="UniProtKB">
        <authorList>
            <consortium name="RefSeq"/>
        </authorList>
    </citation>
    <scope>IDENTIFICATION</scope>
</reference>
<protein>
    <submittedName>
        <fullName evidence="2">Phosphoribosylformylglycinamidine synthase-like</fullName>
    </submittedName>
</protein>
<dbReference type="PANTHER" id="PTHR10099">
    <property type="entry name" value="PHOSPHORIBOSYLFORMYLGLYCINAMIDINE SYNTHASE"/>
    <property type="match status" value="1"/>
</dbReference>
<dbReference type="SUPFAM" id="SSF52317">
    <property type="entry name" value="Class I glutamine amidotransferase-like"/>
    <property type="match status" value="1"/>
</dbReference>
<dbReference type="SMART" id="SM01211">
    <property type="entry name" value="GATase_5"/>
    <property type="match status" value="1"/>
</dbReference>
<feature type="non-terminal residue" evidence="2">
    <location>
        <position position="208"/>
    </location>
</feature>
<sequence>RVSLSDFRGIAACGGFSYGDVLGAGEGWAKSILYNTRAYDEFSAFFSRDDSFGLGICNGCQMMSNLYELIPGTSDWPRFVRNRSEQFEARVAMVEILESNSLFLNEMAGSMMPVVVSHGEGLVEARNASSQQLLESQNACLRYVDASGEASEYYPLNPNGSALGLNGFTNDDGRFTIMMPHPERIFRSVQNSWRSPDWGEYGPWMRIF</sequence>
<gene>
    <name evidence="2" type="primary">LOC106820522</name>
</gene>
<dbReference type="PANTHER" id="PTHR10099:SF1">
    <property type="entry name" value="PHOSPHORIBOSYLFORMYLGLYCINAMIDINE SYNTHASE"/>
    <property type="match status" value="1"/>
</dbReference>
<dbReference type="Gene3D" id="3.40.50.880">
    <property type="match status" value="1"/>
</dbReference>
<proteinExistence type="predicted"/>
<dbReference type="PROSITE" id="PS51273">
    <property type="entry name" value="GATASE_TYPE_1"/>
    <property type="match status" value="1"/>
</dbReference>
<evidence type="ECO:0000313" key="1">
    <source>
        <dbReference type="Proteomes" id="UP000695022"/>
    </source>
</evidence>